<sequence>MRRPLLALALGLGLAGVAAAESATLTVHKDPNCGCCGAWVEHMTAAGFRVEVRNTHDLVSVKQAHGVPRGLASCHTAVIEGHVIEGHVPAEDVRRFLAEARSGEGLAVPGMPVGSPGMEVPGHGTDDYQVVRFRAGESGGEVYSRHP</sequence>
<evidence type="ECO:0000313" key="4">
    <source>
        <dbReference type="Proteomes" id="UP000245474"/>
    </source>
</evidence>
<dbReference type="EMBL" id="QFFI01000056">
    <property type="protein sequence ID" value="PWG61001.1"/>
    <property type="molecule type" value="Genomic_DNA"/>
</dbReference>
<dbReference type="EMBL" id="QFFI01000007">
    <property type="protein sequence ID" value="PWG64144.1"/>
    <property type="molecule type" value="Genomic_DNA"/>
</dbReference>
<dbReference type="SUPFAM" id="SSF52833">
    <property type="entry name" value="Thioredoxin-like"/>
    <property type="match status" value="1"/>
</dbReference>
<protein>
    <recommendedName>
        <fullName evidence="5">Metal-binding protein</fullName>
    </recommendedName>
</protein>
<evidence type="ECO:0000256" key="1">
    <source>
        <dbReference type="SAM" id="SignalP"/>
    </source>
</evidence>
<evidence type="ECO:0008006" key="5">
    <source>
        <dbReference type="Google" id="ProtNLM"/>
    </source>
</evidence>
<keyword evidence="1" id="KW-0732">Signal</keyword>
<accession>A0A2U2MVV7</accession>
<dbReference type="RefSeq" id="WP_109677435.1">
    <property type="nucleotide sequence ID" value="NZ_CP086615.1"/>
</dbReference>
<organism evidence="2 4">
    <name type="scientific">Sediminicurvatus halobius</name>
    <dbReference type="NCBI Taxonomy" id="2182432"/>
    <lineage>
        <taxon>Bacteria</taxon>
        <taxon>Pseudomonadati</taxon>
        <taxon>Pseudomonadota</taxon>
        <taxon>Gammaproteobacteria</taxon>
        <taxon>Chromatiales</taxon>
        <taxon>Ectothiorhodospiraceae</taxon>
        <taxon>Sediminicurvatus</taxon>
    </lineage>
</organism>
<dbReference type="InterPro" id="IPR036249">
    <property type="entry name" value="Thioredoxin-like_sf"/>
</dbReference>
<evidence type="ECO:0000313" key="3">
    <source>
        <dbReference type="EMBL" id="PWG64144.1"/>
    </source>
</evidence>
<keyword evidence="4" id="KW-1185">Reference proteome</keyword>
<feature type="chain" id="PRO_5036052282" description="Metal-binding protein" evidence="1">
    <location>
        <begin position="21"/>
        <end position="147"/>
    </location>
</feature>
<evidence type="ECO:0000313" key="2">
    <source>
        <dbReference type="EMBL" id="PWG61001.1"/>
    </source>
</evidence>
<reference evidence="2 4" key="1">
    <citation type="submission" date="2018-05" db="EMBL/GenBank/DDBJ databases">
        <title>Spiribacter halobius sp. nov., a moderately halophilic bacterium isolated from marine solar saltern.</title>
        <authorList>
            <person name="Zheng W.-S."/>
            <person name="Lu D.-C."/>
            <person name="Du Z.-J."/>
        </authorList>
    </citation>
    <scope>NUCLEOTIDE SEQUENCE [LARGE SCALE GENOMIC DNA]</scope>
    <source>
        <strain evidence="2 4">E85</strain>
    </source>
</reference>
<name>A0A2U2MVV7_9GAMM</name>
<proteinExistence type="predicted"/>
<comment type="caution">
    <text evidence="2">The sequence shown here is derived from an EMBL/GenBank/DDBJ whole genome shotgun (WGS) entry which is preliminary data.</text>
</comment>
<dbReference type="OrthoDB" id="14727at2"/>
<gene>
    <name evidence="3" type="ORF">DEM34_06500</name>
    <name evidence="2" type="ORF">DEM34_18670</name>
</gene>
<dbReference type="Proteomes" id="UP000245474">
    <property type="component" value="Unassembled WGS sequence"/>
</dbReference>
<dbReference type="Pfam" id="PF04214">
    <property type="entry name" value="DUF411"/>
    <property type="match status" value="1"/>
</dbReference>
<dbReference type="InterPro" id="IPR007332">
    <property type="entry name" value="DUF411"/>
</dbReference>
<dbReference type="AlphaFoldDB" id="A0A2U2MVV7"/>
<feature type="signal peptide" evidence="1">
    <location>
        <begin position="1"/>
        <end position="20"/>
    </location>
</feature>